<evidence type="ECO:0000259" key="5">
    <source>
        <dbReference type="Pfam" id="PF02885"/>
    </source>
</evidence>
<keyword evidence="3" id="KW-0028">Amino-acid biosynthesis</keyword>
<feature type="domain" description="Glycosyl transferase family 3 N-terminal" evidence="5">
    <location>
        <begin position="27"/>
        <end position="85"/>
    </location>
</feature>
<evidence type="ECO:0000313" key="7">
    <source>
        <dbReference type="Proteomes" id="UP001058860"/>
    </source>
</evidence>
<dbReference type="Pfam" id="PF02885">
    <property type="entry name" value="Glycos_trans_3N"/>
    <property type="match status" value="1"/>
</dbReference>
<evidence type="ECO:0000259" key="4">
    <source>
        <dbReference type="Pfam" id="PF00591"/>
    </source>
</evidence>
<dbReference type="Pfam" id="PF00591">
    <property type="entry name" value="Glycos_transf_3"/>
    <property type="match status" value="1"/>
</dbReference>
<proteinExistence type="predicted"/>
<dbReference type="Gene3D" id="3.40.1030.10">
    <property type="entry name" value="Nucleoside phosphorylase/phosphoribosyltransferase catalytic domain"/>
    <property type="match status" value="1"/>
</dbReference>
<gene>
    <name evidence="6" type="ORF">LRS13_21220</name>
</gene>
<feature type="domain" description="Glycosyl transferase family 3" evidence="4">
    <location>
        <begin position="108"/>
        <end position="339"/>
    </location>
</feature>
<dbReference type="PANTHER" id="PTHR43285">
    <property type="entry name" value="ANTHRANILATE PHOSPHORIBOSYLTRANSFERASE"/>
    <property type="match status" value="1"/>
</dbReference>
<dbReference type="SUPFAM" id="SSF47648">
    <property type="entry name" value="Nucleoside phosphorylase/phosphoribosyltransferase N-terminal domain"/>
    <property type="match status" value="1"/>
</dbReference>
<keyword evidence="3" id="KW-0057">Aromatic amino acid biosynthesis</keyword>
<accession>A0ABY5PES4</accession>
<evidence type="ECO:0000256" key="1">
    <source>
        <dbReference type="ARBA" id="ARBA00022676"/>
    </source>
</evidence>
<dbReference type="PANTHER" id="PTHR43285:SF3">
    <property type="entry name" value="SLL1634 PROTEIN"/>
    <property type="match status" value="1"/>
</dbReference>
<protein>
    <recommendedName>
        <fullName evidence="8">Anthranilate phosphoribosyltransferase</fullName>
    </recommendedName>
</protein>
<dbReference type="EMBL" id="CP088295">
    <property type="protein sequence ID" value="UUY03165.1"/>
    <property type="molecule type" value="Genomic_DNA"/>
</dbReference>
<dbReference type="InterPro" id="IPR036320">
    <property type="entry name" value="Glycosyl_Trfase_fam3_N_dom_sf"/>
</dbReference>
<evidence type="ECO:0000313" key="6">
    <source>
        <dbReference type="EMBL" id="UUY03165.1"/>
    </source>
</evidence>
<name>A0ABY5PES4_9ACTN</name>
<keyword evidence="2" id="KW-0808">Transferase</keyword>
<dbReference type="InterPro" id="IPR000312">
    <property type="entry name" value="Glycosyl_Trfase_fam3"/>
</dbReference>
<reference evidence="7" key="1">
    <citation type="submission" date="2021-11" db="EMBL/GenBank/DDBJ databases">
        <title>Cultivation dependent microbiological survey of springs from the worlds oldest radium mine currently devoted to the extraction of radon-saturated water.</title>
        <authorList>
            <person name="Kapinusova G."/>
            <person name="Smrhova T."/>
            <person name="Strejcek M."/>
            <person name="Suman J."/>
            <person name="Jani K."/>
            <person name="Pajer P."/>
            <person name="Uhlik O."/>
        </authorList>
    </citation>
    <scope>NUCLEOTIDE SEQUENCE [LARGE SCALE GENOMIC DNA]</scope>
    <source>
        <strain evidence="7">J379</strain>
    </source>
</reference>
<keyword evidence="1" id="KW-0328">Glycosyltransferase</keyword>
<dbReference type="InterPro" id="IPR035902">
    <property type="entry name" value="Nuc_phospho_transferase"/>
</dbReference>
<evidence type="ECO:0000256" key="2">
    <source>
        <dbReference type="ARBA" id="ARBA00022679"/>
    </source>
</evidence>
<dbReference type="Proteomes" id="UP001058860">
    <property type="component" value="Chromosome"/>
</dbReference>
<dbReference type="RefSeq" id="WP_353863677.1">
    <property type="nucleotide sequence ID" value="NZ_CP088295.1"/>
</dbReference>
<dbReference type="SUPFAM" id="SSF52418">
    <property type="entry name" value="Nucleoside phosphorylase/phosphoribosyltransferase catalytic domain"/>
    <property type="match status" value="1"/>
</dbReference>
<dbReference type="Gene3D" id="1.20.970.10">
    <property type="entry name" value="Transferase, Pyrimidine Nucleoside Phosphorylase, Chain C"/>
    <property type="match status" value="1"/>
</dbReference>
<evidence type="ECO:0008006" key="8">
    <source>
        <dbReference type="Google" id="ProtNLM"/>
    </source>
</evidence>
<organism evidence="6 7">
    <name type="scientific">Svornostia abyssi</name>
    <dbReference type="NCBI Taxonomy" id="2898438"/>
    <lineage>
        <taxon>Bacteria</taxon>
        <taxon>Bacillati</taxon>
        <taxon>Actinomycetota</taxon>
        <taxon>Thermoleophilia</taxon>
        <taxon>Solirubrobacterales</taxon>
        <taxon>Baekduiaceae</taxon>
        <taxon>Svornostia</taxon>
    </lineage>
</organism>
<sequence>MTPTETTPKATAGRSRYPGFRMTIKAVGTGPRGSRALTYDEARDAMRALLAGEVTPSQAGAFLIAMRMKGEEAAELAGFTQALRDVRPALMASADGAPLVSSAGSYDGVGESPSLTLAAAVLAAAGGARVVTHCAGLLGPKYGVTPLDVLAALGGPARPTVDASLAMLERSGAAVIHAGEAIPGFDRLAEIRDEVGLRGPMHSAEKLVDYFGAKRFVIGHTHSTYTDKLAAAMDQLGAERAVIVRGIEGSDILRPGRPAAFVGSERLDLPETMGMVLRGEADAELSADVTRAVLAGEEQGVAARAVVLSAAVRLYAGGVAPSARDGIALAQTAIDDGRASETLGRLLDT</sequence>
<dbReference type="InterPro" id="IPR017459">
    <property type="entry name" value="Glycosyl_Trfase_fam3_N_dom"/>
</dbReference>
<keyword evidence="7" id="KW-1185">Reference proteome</keyword>
<evidence type="ECO:0000256" key="3">
    <source>
        <dbReference type="ARBA" id="ARBA00023141"/>
    </source>
</evidence>
<dbReference type="InterPro" id="IPR005940">
    <property type="entry name" value="Anthranilate_Pribosyl_Tfrase"/>
</dbReference>